<dbReference type="AlphaFoldDB" id="A0A8H6LUN4"/>
<evidence type="ECO:0000313" key="3">
    <source>
        <dbReference type="Proteomes" id="UP000521943"/>
    </source>
</evidence>
<reference evidence="2 3" key="1">
    <citation type="submission" date="2020-07" db="EMBL/GenBank/DDBJ databases">
        <title>Comparative genomics of pyrophilous fungi reveals a link between fire events and developmental genes.</title>
        <authorList>
            <consortium name="DOE Joint Genome Institute"/>
            <person name="Steindorff A.S."/>
            <person name="Carver A."/>
            <person name="Calhoun S."/>
            <person name="Stillman K."/>
            <person name="Liu H."/>
            <person name="Lipzen A."/>
            <person name="Pangilinan J."/>
            <person name="Labutti K."/>
            <person name="Bruns T.D."/>
            <person name="Grigoriev I.V."/>
        </authorList>
    </citation>
    <scope>NUCLEOTIDE SEQUENCE [LARGE SCALE GENOMIC DNA]</scope>
    <source>
        <strain evidence="2 3">CBS 144469</strain>
    </source>
</reference>
<dbReference type="Proteomes" id="UP000521943">
    <property type="component" value="Unassembled WGS sequence"/>
</dbReference>
<organism evidence="2 3">
    <name type="scientific">Ephemerocybe angulata</name>
    <dbReference type="NCBI Taxonomy" id="980116"/>
    <lineage>
        <taxon>Eukaryota</taxon>
        <taxon>Fungi</taxon>
        <taxon>Dikarya</taxon>
        <taxon>Basidiomycota</taxon>
        <taxon>Agaricomycotina</taxon>
        <taxon>Agaricomycetes</taxon>
        <taxon>Agaricomycetidae</taxon>
        <taxon>Agaricales</taxon>
        <taxon>Agaricineae</taxon>
        <taxon>Psathyrellaceae</taxon>
        <taxon>Ephemerocybe</taxon>
    </lineage>
</organism>
<dbReference type="SUPFAM" id="SSF48452">
    <property type="entry name" value="TPR-like"/>
    <property type="match status" value="1"/>
</dbReference>
<dbReference type="InterPro" id="IPR011990">
    <property type="entry name" value="TPR-like_helical_dom_sf"/>
</dbReference>
<feature type="domain" description="CHAT" evidence="1">
    <location>
        <begin position="593"/>
        <end position="835"/>
    </location>
</feature>
<accession>A0A8H6LUN4</accession>
<protein>
    <submittedName>
        <fullName evidence="2">CHAT domain-containing protein</fullName>
    </submittedName>
</protein>
<evidence type="ECO:0000259" key="1">
    <source>
        <dbReference type="Pfam" id="PF12770"/>
    </source>
</evidence>
<proteinExistence type="predicted"/>
<name>A0A8H6LUN4_9AGAR</name>
<sequence>MIQFAQGGSLAELDVAVSAHREVVRITPLGTAALPVALKNLGDVLQFRFTRTGPDLSDISEAISAYQRAVELTPEDHPNLRSFLRNLGIAYMARAGHTGDLHDVAEGISAIRRSLELTPEGHAGLPRALANYGSAHLQRFGQTGDVSDLSEAISLLRRAGQLTPEGHQDLPTFLNILGSSLGHYYEQTGDIKSIDEAILAHRAAVELTPAGSPTLPNILNGLGNALHHRFERIGDIDNISEFIEAQQKALKLAPTDQTTTQRSLARLALAFLSRFERMKGIGGQEETGEQRLDDLDTAISLFRQIATCTTFHPRARGNAAGRWATLLRDYHPQSNDIMLAWGTAIELIVLSAGLEKTLQSRFTHLQAFSGIPMAAASSACLSGRPDKALEWLEQGRCLVWAQLNNLRTPLDELRLYDSALAERIAEVSKQLEVAQGASRGDVDIPLAIKMAEEGGARNHQKLAKDWEDLLRTARGLPGFENFLRPSPCSTLLQHLPESGSVVLISIDTNGRCDALALLAGQEQPIHIPLPDFSYEKATKYRDDLGNLLKSNHLRDRGRQDSEITETGEGDPEIRGVTLARREKRDGGILHGILRSLWSDLVKPILDSLGISKVDSSAKSSPPRIWWCPTGPLTFLPIHAAGIYSEMVSESVMDYVTSSYTPSVSVLTDRVKNSRSVDKAVSGLFLASQPNAPEASSIPGTTKEVEAIYDMAVDAGTRVVKAEGSEVTIETYLEYFENFSSIHLACHASQNAADPLRSRFLLHSGPLDLSIVIQRNLKNADLAFLSACQTSTGEEKLPDEAVHLAGGMLAAGYRRVVASMWSIGDQHTPEVAAAFTAIFGVKVGIPRMNVDSTGPSPHMQLCTMQREN</sequence>
<evidence type="ECO:0000313" key="2">
    <source>
        <dbReference type="EMBL" id="KAF6744513.1"/>
    </source>
</evidence>
<dbReference type="OrthoDB" id="9991317at2759"/>
<gene>
    <name evidence="2" type="ORF">DFP72DRAFT_1018918</name>
</gene>
<comment type="caution">
    <text evidence="2">The sequence shown here is derived from an EMBL/GenBank/DDBJ whole genome shotgun (WGS) entry which is preliminary data.</text>
</comment>
<dbReference type="InterPro" id="IPR024983">
    <property type="entry name" value="CHAT_dom"/>
</dbReference>
<dbReference type="Gene3D" id="1.25.40.10">
    <property type="entry name" value="Tetratricopeptide repeat domain"/>
    <property type="match status" value="1"/>
</dbReference>
<keyword evidence="3" id="KW-1185">Reference proteome</keyword>
<dbReference type="Pfam" id="PF12770">
    <property type="entry name" value="CHAT"/>
    <property type="match status" value="1"/>
</dbReference>
<dbReference type="EMBL" id="JACGCI010000120">
    <property type="protein sequence ID" value="KAF6744513.1"/>
    <property type="molecule type" value="Genomic_DNA"/>
</dbReference>